<dbReference type="RefSeq" id="WP_104003131.1">
    <property type="nucleotide sequence ID" value="NZ_FNVQ01000002.1"/>
</dbReference>
<keyword evidence="9" id="KW-0443">Lipid metabolism</keyword>
<dbReference type="NCBIfam" id="NF008727">
    <property type="entry name" value="PRK11730.1"/>
    <property type="match status" value="1"/>
</dbReference>
<evidence type="ECO:0000259" key="16">
    <source>
        <dbReference type="Pfam" id="PF02737"/>
    </source>
</evidence>
<comment type="similarity">
    <text evidence="3">In the N-terminal section; belongs to the enoyl-CoA hydratase/isomerase family.</text>
</comment>
<dbReference type="InterPro" id="IPR012799">
    <property type="entry name" value="FadB"/>
</dbReference>
<organism evidence="17 18">
    <name type="scientific">Marinobacterium lutimaris</name>
    <dbReference type="NCBI Taxonomy" id="568106"/>
    <lineage>
        <taxon>Bacteria</taxon>
        <taxon>Pseudomonadati</taxon>
        <taxon>Pseudomonadota</taxon>
        <taxon>Gammaproteobacteria</taxon>
        <taxon>Oceanospirillales</taxon>
        <taxon>Oceanospirillaceae</taxon>
        <taxon>Marinobacterium</taxon>
    </lineage>
</organism>
<dbReference type="InterPro" id="IPR029045">
    <property type="entry name" value="ClpP/crotonase-like_dom_sf"/>
</dbReference>
<dbReference type="SUPFAM" id="SSF52096">
    <property type="entry name" value="ClpP/crotonase"/>
    <property type="match status" value="1"/>
</dbReference>
<keyword evidence="10" id="KW-0413">Isomerase</keyword>
<evidence type="ECO:0000256" key="9">
    <source>
        <dbReference type="ARBA" id="ARBA00023098"/>
    </source>
</evidence>
<dbReference type="InterPro" id="IPR006108">
    <property type="entry name" value="3HC_DH_C"/>
</dbReference>
<dbReference type="GO" id="GO:0004165">
    <property type="term" value="F:delta(3)-delta(2)-enoyl-CoA isomerase activity"/>
    <property type="evidence" value="ECO:0007669"/>
    <property type="project" value="InterPro"/>
</dbReference>
<evidence type="ECO:0000256" key="10">
    <source>
        <dbReference type="ARBA" id="ARBA00023235"/>
    </source>
</evidence>
<name>A0A1H6AI74_9GAMM</name>
<evidence type="ECO:0000256" key="8">
    <source>
        <dbReference type="ARBA" id="ARBA00023027"/>
    </source>
</evidence>
<dbReference type="EMBL" id="FNVQ01000002">
    <property type="protein sequence ID" value="SEG47456.1"/>
    <property type="molecule type" value="Genomic_DNA"/>
</dbReference>
<evidence type="ECO:0000256" key="4">
    <source>
        <dbReference type="ARBA" id="ARBA00012076"/>
    </source>
</evidence>
<dbReference type="PROSITE" id="PS00166">
    <property type="entry name" value="ENOYL_COA_HYDRATASE"/>
    <property type="match status" value="1"/>
</dbReference>
<evidence type="ECO:0000256" key="5">
    <source>
        <dbReference type="ARBA" id="ARBA00022832"/>
    </source>
</evidence>
<evidence type="ECO:0000259" key="15">
    <source>
        <dbReference type="Pfam" id="PF00725"/>
    </source>
</evidence>
<dbReference type="InterPro" id="IPR006176">
    <property type="entry name" value="3-OHacyl-CoA_DH_NAD-bd"/>
</dbReference>
<keyword evidence="5" id="KW-0276">Fatty acid metabolism</keyword>
<evidence type="ECO:0000256" key="14">
    <source>
        <dbReference type="RuleBase" id="RU003707"/>
    </source>
</evidence>
<comment type="catalytic activity">
    <reaction evidence="13">
        <text>a (3S)-3-hydroxyacyl-CoA + NAD(+) = a 3-oxoacyl-CoA + NADH + H(+)</text>
        <dbReference type="Rhea" id="RHEA:22432"/>
        <dbReference type="ChEBI" id="CHEBI:15378"/>
        <dbReference type="ChEBI" id="CHEBI:57318"/>
        <dbReference type="ChEBI" id="CHEBI:57540"/>
        <dbReference type="ChEBI" id="CHEBI:57945"/>
        <dbReference type="ChEBI" id="CHEBI:90726"/>
        <dbReference type="EC" id="1.1.1.35"/>
    </reaction>
</comment>
<dbReference type="SUPFAM" id="SSF51735">
    <property type="entry name" value="NAD(P)-binding Rossmann-fold domains"/>
    <property type="match status" value="1"/>
</dbReference>
<dbReference type="Gene3D" id="3.40.50.720">
    <property type="entry name" value="NAD(P)-binding Rossmann-like Domain"/>
    <property type="match status" value="1"/>
</dbReference>
<gene>
    <name evidence="17" type="ORF">SAMN05444390_10212</name>
</gene>
<dbReference type="InterPro" id="IPR050136">
    <property type="entry name" value="FA_oxidation_alpha_subunit"/>
</dbReference>
<dbReference type="AlphaFoldDB" id="A0A1H6AI74"/>
<keyword evidence="18" id="KW-1185">Reference proteome</keyword>
<keyword evidence="11" id="KW-0456">Lyase</keyword>
<evidence type="ECO:0000256" key="3">
    <source>
        <dbReference type="ARBA" id="ARBA00008750"/>
    </source>
</evidence>
<evidence type="ECO:0000256" key="12">
    <source>
        <dbReference type="ARBA" id="ARBA00023268"/>
    </source>
</evidence>
<dbReference type="Proteomes" id="UP000236745">
    <property type="component" value="Unassembled WGS sequence"/>
</dbReference>
<dbReference type="NCBIfam" id="TIGR02437">
    <property type="entry name" value="FadB"/>
    <property type="match status" value="1"/>
</dbReference>
<dbReference type="GO" id="GO:0008692">
    <property type="term" value="F:3-hydroxybutyryl-CoA epimerase activity"/>
    <property type="evidence" value="ECO:0007669"/>
    <property type="project" value="InterPro"/>
</dbReference>
<dbReference type="UniPathway" id="UPA00659"/>
<dbReference type="InterPro" id="IPR006180">
    <property type="entry name" value="3-OHacyl-CoA_DH_CS"/>
</dbReference>
<dbReference type="InterPro" id="IPR018376">
    <property type="entry name" value="Enoyl-CoA_hyd/isom_CS"/>
</dbReference>
<feature type="domain" description="3-hydroxyacyl-CoA dehydrogenase C-terminal" evidence="15">
    <location>
        <begin position="496"/>
        <end position="591"/>
    </location>
</feature>
<dbReference type="EC" id="4.2.1.17" evidence="4"/>
<comment type="similarity">
    <text evidence="2">In the central section; belongs to the 3-hydroxyacyl-CoA dehydrogenase family.</text>
</comment>
<proteinExistence type="inferred from homology"/>
<dbReference type="GO" id="GO:0004300">
    <property type="term" value="F:enoyl-CoA hydratase activity"/>
    <property type="evidence" value="ECO:0007669"/>
    <property type="project" value="UniProtKB-EC"/>
</dbReference>
<evidence type="ECO:0000256" key="2">
    <source>
        <dbReference type="ARBA" id="ARBA00007005"/>
    </source>
</evidence>
<dbReference type="GO" id="GO:0006635">
    <property type="term" value="P:fatty acid beta-oxidation"/>
    <property type="evidence" value="ECO:0007669"/>
    <property type="project" value="UniProtKB-UniPathway"/>
</dbReference>
<sequence length="719" mass="77466">MLMAGQSVHLRALDSGIHELVFSSNQSVNTLNQATLAELNDAISALKTEPDVTGLLVRSDKESFIVGADITEFLPAFAAGENAIRQLTSTIQQLFNAIEELPFPTVAAINGLALGGGLELALSCDYRIGSTSSRTGFPEVKLGIFPGWGGTVRLPRLIGLDNAIEWICGAQQYSAADALAVGVLDTLVQPELLNEASIALLKESISGRFDFHARRAEKLAPVKLSALEQTLAFESAKGLIGAKAGPHYPAPLAALKTIQKQASMPRDAALEVETAELPKVATHPTTTALIGLFLKEQRVKKITRHYEKNATPVSRAAVLGAGIMGGGIAYQSASRGTPVLMKDINEAALQLGLDEAAKLLNQQLERGKIDSRKLSRVLNNIRPTLSFGDFTGVDLVVEAVVENPKVKKSVLAEVEQYLPEGAILASNTSTISITDLAGALKHPENFCGMHFFNPVHRMPLVEVIRGKQSSDRAIAQTVAYAKALGKTPIVVNDCPGFLVNRILFPYFIGFSSLLSDGADYRQIDQVMEAFGWPMGPAYLLDVIGIDTACHADAVLAAGYPDRMAHSGETAIERLFKLGRLGQKSGQGFYRYEPDHKGKPKKLVDDELPALLADLTGTPREFSDEEIIARMMLPLCIETVRCLEEGIVGSPAEADMALIYGIGFPPFRGGALYYLDQQGLDNVCRLAERFNDLGKLYQPTDKMLAMAKAGTTYFGGEDKA</sequence>
<dbReference type="InterPro" id="IPR008927">
    <property type="entry name" value="6-PGluconate_DH-like_C_sf"/>
</dbReference>
<dbReference type="PANTHER" id="PTHR43612">
    <property type="entry name" value="TRIFUNCTIONAL ENZYME SUBUNIT ALPHA"/>
    <property type="match status" value="1"/>
</dbReference>
<dbReference type="GO" id="GO:0016509">
    <property type="term" value="F:long-chain (3S)-3-hydroxyacyl-CoA dehydrogenase (NAD+) activity"/>
    <property type="evidence" value="ECO:0007669"/>
    <property type="project" value="TreeGrafter"/>
</dbReference>
<evidence type="ECO:0000256" key="1">
    <source>
        <dbReference type="ARBA" id="ARBA00005005"/>
    </source>
</evidence>
<evidence type="ECO:0000256" key="11">
    <source>
        <dbReference type="ARBA" id="ARBA00023239"/>
    </source>
</evidence>
<dbReference type="PANTHER" id="PTHR43612:SF3">
    <property type="entry name" value="TRIFUNCTIONAL ENZYME SUBUNIT ALPHA, MITOCHONDRIAL"/>
    <property type="match status" value="1"/>
</dbReference>
<protein>
    <recommendedName>
        <fullName evidence="4">enoyl-CoA hydratase</fullName>
        <ecNumber evidence="4">4.2.1.17</ecNumber>
    </recommendedName>
</protein>
<dbReference type="InterPro" id="IPR001753">
    <property type="entry name" value="Enoyl-CoA_hydra/iso"/>
</dbReference>
<evidence type="ECO:0000313" key="18">
    <source>
        <dbReference type="Proteomes" id="UP000236745"/>
    </source>
</evidence>
<feature type="domain" description="3-hydroxyacyl-CoA dehydrogenase NAD binding" evidence="16">
    <location>
        <begin position="316"/>
        <end position="494"/>
    </location>
</feature>
<dbReference type="FunFam" id="3.40.50.720:FF:000009">
    <property type="entry name" value="Fatty oxidation complex, alpha subunit"/>
    <property type="match status" value="1"/>
</dbReference>
<comment type="similarity">
    <text evidence="14">Belongs to the enoyl-CoA hydratase/isomerase family.</text>
</comment>
<reference evidence="17 18" key="1">
    <citation type="submission" date="2016-10" db="EMBL/GenBank/DDBJ databases">
        <authorList>
            <person name="de Groot N.N."/>
        </authorList>
    </citation>
    <scope>NUCLEOTIDE SEQUENCE [LARGE SCALE GENOMIC DNA]</scope>
    <source>
        <strain evidence="17 18">DSM 22012</strain>
    </source>
</reference>
<dbReference type="Gene3D" id="1.10.1040.50">
    <property type="match status" value="1"/>
</dbReference>
<evidence type="ECO:0000256" key="7">
    <source>
        <dbReference type="ARBA" id="ARBA00023002"/>
    </source>
</evidence>
<dbReference type="GO" id="GO:0070403">
    <property type="term" value="F:NAD+ binding"/>
    <property type="evidence" value="ECO:0007669"/>
    <property type="project" value="InterPro"/>
</dbReference>
<dbReference type="SUPFAM" id="SSF48179">
    <property type="entry name" value="6-phosphogluconate dehydrogenase C-terminal domain-like"/>
    <property type="match status" value="2"/>
</dbReference>
<keyword evidence="6" id="KW-0442">Lipid degradation</keyword>
<dbReference type="CDD" id="cd06558">
    <property type="entry name" value="crotonase-like"/>
    <property type="match status" value="1"/>
</dbReference>
<dbReference type="Pfam" id="PF00725">
    <property type="entry name" value="3HCDH"/>
    <property type="match status" value="1"/>
</dbReference>
<dbReference type="InterPro" id="IPR036291">
    <property type="entry name" value="NAD(P)-bd_dom_sf"/>
</dbReference>
<evidence type="ECO:0000313" key="17">
    <source>
        <dbReference type="EMBL" id="SEG47456.1"/>
    </source>
</evidence>
<keyword evidence="12" id="KW-0511">Multifunctional enzyme</keyword>
<dbReference type="PROSITE" id="PS00067">
    <property type="entry name" value="3HCDH"/>
    <property type="match status" value="1"/>
</dbReference>
<dbReference type="GO" id="GO:0036125">
    <property type="term" value="C:fatty acid beta-oxidation multienzyme complex"/>
    <property type="evidence" value="ECO:0007669"/>
    <property type="project" value="InterPro"/>
</dbReference>
<comment type="pathway">
    <text evidence="1">Lipid metabolism; fatty acid beta-oxidation.</text>
</comment>
<keyword evidence="7" id="KW-0560">Oxidoreductase</keyword>
<evidence type="ECO:0000256" key="6">
    <source>
        <dbReference type="ARBA" id="ARBA00022963"/>
    </source>
</evidence>
<dbReference type="Pfam" id="PF02737">
    <property type="entry name" value="3HCDH_N"/>
    <property type="match status" value="1"/>
</dbReference>
<accession>A0A1H6AI74</accession>
<dbReference type="Gene3D" id="3.90.226.10">
    <property type="entry name" value="2-enoyl-CoA Hydratase, Chain A, domain 1"/>
    <property type="match status" value="1"/>
</dbReference>
<evidence type="ECO:0000256" key="13">
    <source>
        <dbReference type="ARBA" id="ARBA00049556"/>
    </source>
</evidence>
<dbReference type="Pfam" id="PF00378">
    <property type="entry name" value="ECH_1"/>
    <property type="match status" value="1"/>
</dbReference>
<keyword evidence="8" id="KW-0520">NAD</keyword>
<dbReference type="OrthoDB" id="5389341at2"/>